<proteinExistence type="predicted"/>
<evidence type="ECO:0000313" key="1">
    <source>
        <dbReference type="EMBL" id="ABN91570.1"/>
    </source>
</evidence>
<reference evidence="1 2" key="1">
    <citation type="submission" date="2007-02" db="EMBL/GenBank/DDBJ databases">
        <authorList>
            <person name="DeShazer D."/>
            <person name="Woods D.E."/>
            <person name="Nierman W.C."/>
        </authorList>
    </citation>
    <scope>NUCLEOTIDE SEQUENCE [LARGE SCALE GENOMIC DNA]</scope>
    <source>
        <strain evidence="1 2">1106a</strain>
    </source>
</reference>
<protein>
    <submittedName>
        <fullName evidence="1">Gp31</fullName>
    </submittedName>
</protein>
<accession>A3NZY2</accession>
<gene>
    <name evidence="1" type="ordered locus">BURPS1106A_3672</name>
</gene>
<dbReference type="EMBL" id="CP000572">
    <property type="protein sequence ID" value="ABN91570.1"/>
    <property type="molecule type" value="Genomic_DNA"/>
</dbReference>
<name>A3NZY2_BURP0</name>
<dbReference type="InterPro" id="IPR021815">
    <property type="entry name" value="TsiV"/>
</dbReference>
<evidence type="ECO:0000313" key="2">
    <source>
        <dbReference type="Proteomes" id="UP000006738"/>
    </source>
</evidence>
<dbReference type="KEGG" id="bpl:BURPS1106A_3672"/>
<organism evidence="1 2">
    <name type="scientific">Burkholderia pseudomallei (strain 1106a)</name>
    <dbReference type="NCBI Taxonomy" id="357348"/>
    <lineage>
        <taxon>Bacteria</taxon>
        <taxon>Pseudomonadati</taxon>
        <taxon>Pseudomonadota</taxon>
        <taxon>Betaproteobacteria</taxon>
        <taxon>Burkholderiales</taxon>
        <taxon>Burkholderiaceae</taxon>
        <taxon>Burkholderia</taxon>
        <taxon>pseudomallei group</taxon>
    </lineage>
</organism>
<dbReference type="Proteomes" id="UP000006738">
    <property type="component" value="Chromosome I"/>
</dbReference>
<dbReference type="AlphaFoldDB" id="A3NZY2"/>
<sequence>MIAWANDPRRQDTLPFGLYEPLEQKAIVGAALVVRGALYFKGGYTKPVRAALVDCYNRYMAAIDEFAKVFAKAAEQPVPKASPMRWFYEEGQKPVEFAKARGFPAVADTLPSTQVLVATTTSADHKLAAGFFEFSAFCIPDWQAELGDRGLDAMVFSVPRRFLEMCPGTFEKLFAEFAAAVPTIWGHAGIGVNLPPLDPEANEASENFWSRLYGPGIDVGDPMRTSIRDLVDKIKTVDWLTALGGDLVRHIGGADALMLPPDWFRKTPLDRGGMLIQAGVAPTAGVPIGKGIPPAPPAAYVLLNHALRSIVADKSGILQRGTVNSTAPLLNTTVACEAWLQRFNVPDDELNGYWVELHKTQKLSPSS</sequence>
<dbReference type="HOGENOM" id="CLU_055602_2_0_4"/>
<dbReference type="Pfam" id="PF11876">
    <property type="entry name" value="TsiV"/>
    <property type="match status" value="1"/>
</dbReference>